<dbReference type="PANTHER" id="PTHR44329">
    <property type="entry name" value="SERINE/THREONINE-PROTEIN KINASE TNNI3K-RELATED"/>
    <property type="match status" value="1"/>
</dbReference>
<dbReference type="Proteomes" id="UP000027195">
    <property type="component" value="Unassembled WGS sequence"/>
</dbReference>
<dbReference type="Gene3D" id="1.10.510.10">
    <property type="entry name" value="Transferase(Phosphotransferase) domain 1"/>
    <property type="match status" value="1"/>
</dbReference>
<organism evidence="2 3">
    <name type="scientific">Botryobasidium botryosum (strain FD-172 SS1)</name>
    <dbReference type="NCBI Taxonomy" id="930990"/>
    <lineage>
        <taxon>Eukaryota</taxon>
        <taxon>Fungi</taxon>
        <taxon>Dikarya</taxon>
        <taxon>Basidiomycota</taxon>
        <taxon>Agaricomycotina</taxon>
        <taxon>Agaricomycetes</taxon>
        <taxon>Cantharellales</taxon>
        <taxon>Botryobasidiaceae</taxon>
        <taxon>Botryobasidium</taxon>
    </lineage>
</organism>
<dbReference type="SUPFAM" id="SSF56112">
    <property type="entry name" value="Protein kinase-like (PK-like)"/>
    <property type="match status" value="1"/>
</dbReference>
<name>A0A067MLI0_BOTB1</name>
<evidence type="ECO:0000259" key="1">
    <source>
        <dbReference type="PROSITE" id="PS50011"/>
    </source>
</evidence>
<accession>A0A067MLI0</accession>
<proteinExistence type="predicted"/>
<dbReference type="EMBL" id="KL198028">
    <property type="protein sequence ID" value="KDQ16379.1"/>
    <property type="molecule type" value="Genomic_DNA"/>
</dbReference>
<protein>
    <recommendedName>
        <fullName evidence="1">Protein kinase domain-containing protein</fullName>
    </recommendedName>
</protein>
<dbReference type="Pfam" id="PF07714">
    <property type="entry name" value="PK_Tyr_Ser-Thr"/>
    <property type="match status" value="1"/>
</dbReference>
<sequence length="229" mass="25594">IKRLAREVKVWSRLKHHHVLPFLGVCTVGSVPYLISPWMENGHVLEYLKNHPNVDRRRLLAQVAGGLEYLHKFKPEQVIHGDLRGPNILISKSGNACIADFGLSELKSDAYDPNYSTPFILAGHPRWQAPEILKAETKEAARRNATTDVFAFGRVMLELFTGKVPFSHISHDIMASVRAMGGEFPPRPCDEEAVSCGLDDSMWKLMTDCWHSTPSERPSATDLVARLGA</sequence>
<feature type="non-terminal residue" evidence="2">
    <location>
        <position position="1"/>
    </location>
</feature>
<dbReference type="PROSITE" id="PS50011">
    <property type="entry name" value="PROTEIN_KINASE_DOM"/>
    <property type="match status" value="1"/>
</dbReference>
<dbReference type="InterPro" id="IPR051681">
    <property type="entry name" value="Ser/Thr_Kinases-Pseudokinases"/>
</dbReference>
<dbReference type="HOGENOM" id="CLU_000288_7_18_1"/>
<dbReference type="PIRSF" id="PIRSF000654">
    <property type="entry name" value="Integrin-linked_kinase"/>
    <property type="match status" value="1"/>
</dbReference>
<dbReference type="InterPro" id="IPR000719">
    <property type="entry name" value="Prot_kinase_dom"/>
</dbReference>
<feature type="domain" description="Protein kinase" evidence="1">
    <location>
        <begin position="1"/>
        <end position="229"/>
    </location>
</feature>
<dbReference type="PANTHER" id="PTHR44329:SF214">
    <property type="entry name" value="PROTEIN KINASE DOMAIN-CONTAINING PROTEIN"/>
    <property type="match status" value="1"/>
</dbReference>
<dbReference type="InterPro" id="IPR001245">
    <property type="entry name" value="Ser-Thr/Tyr_kinase_cat_dom"/>
</dbReference>
<dbReference type="STRING" id="930990.A0A067MLI0"/>
<dbReference type="OrthoDB" id="346907at2759"/>
<dbReference type="InParanoid" id="A0A067MLI0"/>
<evidence type="ECO:0000313" key="3">
    <source>
        <dbReference type="Proteomes" id="UP000027195"/>
    </source>
</evidence>
<dbReference type="GO" id="GO:0004674">
    <property type="term" value="F:protein serine/threonine kinase activity"/>
    <property type="evidence" value="ECO:0007669"/>
    <property type="project" value="TreeGrafter"/>
</dbReference>
<evidence type="ECO:0000313" key="2">
    <source>
        <dbReference type="EMBL" id="KDQ16379.1"/>
    </source>
</evidence>
<keyword evidence="3" id="KW-1185">Reference proteome</keyword>
<gene>
    <name evidence="2" type="ORF">BOTBODRAFT_92589</name>
</gene>
<feature type="non-terminal residue" evidence="2">
    <location>
        <position position="229"/>
    </location>
</feature>
<dbReference type="AlphaFoldDB" id="A0A067MLI0"/>
<dbReference type="GO" id="GO:0005524">
    <property type="term" value="F:ATP binding"/>
    <property type="evidence" value="ECO:0007669"/>
    <property type="project" value="InterPro"/>
</dbReference>
<dbReference type="InterPro" id="IPR011009">
    <property type="entry name" value="Kinase-like_dom_sf"/>
</dbReference>
<reference evidence="3" key="1">
    <citation type="journal article" date="2014" name="Proc. Natl. Acad. Sci. U.S.A.">
        <title>Extensive sampling of basidiomycete genomes demonstrates inadequacy of the white-rot/brown-rot paradigm for wood decay fungi.</title>
        <authorList>
            <person name="Riley R."/>
            <person name="Salamov A.A."/>
            <person name="Brown D.W."/>
            <person name="Nagy L.G."/>
            <person name="Floudas D."/>
            <person name="Held B.W."/>
            <person name="Levasseur A."/>
            <person name="Lombard V."/>
            <person name="Morin E."/>
            <person name="Otillar R."/>
            <person name="Lindquist E.A."/>
            <person name="Sun H."/>
            <person name="LaButti K.M."/>
            <person name="Schmutz J."/>
            <person name="Jabbour D."/>
            <person name="Luo H."/>
            <person name="Baker S.E."/>
            <person name="Pisabarro A.G."/>
            <person name="Walton J.D."/>
            <person name="Blanchette R.A."/>
            <person name="Henrissat B."/>
            <person name="Martin F."/>
            <person name="Cullen D."/>
            <person name="Hibbett D.S."/>
            <person name="Grigoriev I.V."/>
        </authorList>
    </citation>
    <scope>NUCLEOTIDE SEQUENCE [LARGE SCALE GENOMIC DNA]</scope>
    <source>
        <strain evidence="3">FD-172 SS1</strain>
    </source>
</reference>